<dbReference type="RefSeq" id="WP_378325005.1">
    <property type="nucleotide sequence ID" value="NZ_JBHTGP010000018.1"/>
</dbReference>
<dbReference type="InterPro" id="IPR006905">
    <property type="entry name" value="Flavin_halogenase"/>
</dbReference>
<dbReference type="Pfam" id="PF04820">
    <property type="entry name" value="Trp_halogenase"/>
    <property type="match status" value="2"/>
</dbReference>
<keyword evidence="5" id="KW-1185">Reference proteome</keyword>
<comment type="similarity">
    <text evidence="3">Belongs to the flavin-dependent halogenase family. Bacterial tryptophan halogenase subfamily.</text>
</comment>
<name>A0ABW2XUB2_9ACTN</name>
<dbReference type="EMBL" id="JBHTGP010000018">
    <property type="protein sequence ID" value="MFD0689979.1"/>
    <property type="molecule type" value="Genomic_DNA"/>
</dbReference>
<dbReference type="SUPFAM" id="SSF51905">
    <property type="entry name" value="FAD/NAD(P)-binding domain"/>
    <property type="match status" value="1"/>
</dbReference>
<dbReference type="Gene3D" id="3.50.50.60">
    <property type="entry name" value="FAD/NAD(P)-binding domain"/>
    <property type="match status" value="1"/>
</dbReference>
<comment type="caution">
    <text evidence="4">The sequence shown here is derived from an EMBL/GenBank/DDBJ whole genome shotgun (WGS) entry which is preliminary data.</text>
</comment>
<dbReference type="InterPro" id="IPR036188">
    <property type="entry name" value="FAD/NAD-bd_sf"/>
</dbReference>
<evidence type="ECO:0000256" key="2">
    <source>
        <dbReference type="ARBA" id="ARBA00023033"/>
    </source>
</evidence>
<organism evidence="4 5">
    <name type="scientific">Actinomadura fibrosa</name>
    <dbReference type="NCBI Taxonomy" id="111802"/>
    <lineage>
        <taxon>Bacteria</taxon>
        <taxon>Bacillati</taxon>
        <taxon>Actinomycetota</taxon>
        <taxon>Actinomycetes</taxon>
        <taxon>Streptosporangiales</taxon>
        <taxon>Thermomonosporaceae</taxon>
        <taxon>Actinomadura</taxon>
    </lineage>
</organism>
<gene>
    <name evidence="4" type="ORF">ACFQZM_36200</name>
</gene>
<protein>
    <submittedName>
        <fullName evidence="4">NAD(P)/FAD-dependent oxidoreductase</fullName>
        <ecNumber evidence="4">1.-.-.-</ecNumber>
    </submittedName>
</protein>
<accession>A0ABW2XUB2</accession>
<dbReference type="PANTHER" id="PTHR43747:SF5">
    <property type="entry name" value="FAD-BINDING DOMAIN-CONTAINING PROTEIN"/>
    <property type="match status" value="1"/>
</dbReference>
<sequence>MARRPAHDVLILGSGLAGSIAGACLARAGLDVLIIDAGHHPRFAVGESTIPYTSTMTRLIAERYGVPEIKHLSTYESVQAHISTNCGVKRNFGFLHHEPGRPHDPARAHQFPISKIAHTESHFLRADVDHWLARLAQRYGARLREDTRVADVRESDEAMTLVLADGEEIEGRFLIDASGFRSPLAQRFGLREEPTRLRTHSRSIFTHMTGVAPFESTLPSPRSHGNPSPWSEGTLHHLFPGGWMWVIPFDNHARATSDLCSVGISYDPRIHPKPDDGPQAEFDRFLADYPDVRRQFTGAEAVRPWVSTGRLQYSSTRTVGARWCLTAHAAGFIDALFSRGMQNTMVILHALIWRIIDAMRDDDFTVERFKAVEELEQGLLDVNDFLVAGAYTSFGHWELWDAWFRIWETGQVLSTMEVGRAYARFLAERDPRVLDRLARIEADGALPEYPPVRELMSEADRLVRDVQEGRRGPADAAAQIFARLAEADFVPPPFGLADRDRRWFSVTPARVARTLLWARLQAPPEIGRLFAEGIGLPLRRRLSSKEYKVRQEVVHAMARRIGARKAG</sequence>
<dbReference type="PRINTS" id="PR00420">
    <property type="entry name" value="RNGMNOXGNASE"/>
</dbReference>
<dbReference type="PROSITE" id="PS51257">
    <property type="entry name" value="PROKAR_LIPOPROTEIN"/>
    <property type="match status" value="1"/>
</dbReference>
<reference evidence="5" key="1">
    <citation type="journal article" date="2019" name="Int. J. Syst. Evol. Microbiol.">
        <title>The Global Catalogue of Microorganisms (GCM) 10K type strain sequencing project: providing services to taxonomists for standard genome sequencing and annotation.</title>
        <authorList>
            <consortium name="The Broad Institute Genomics Platform"/>
            <consortium name="The Broad Institute Genome Sequencing Center for Infectious Disease"/>
            <person name="Wu L."/>
            <person name="Ma J."/>
        </authorList>
    </citation>
    <scope>NUCLEOTIDE SEQUENCE [LARGE SCALE GENOMIC DNA]</scope>
    <source>
        <strain evidence="5">JCM 9371</strain>
    </source>
</reference>
<dbReference type="InterPro" id="IPR050816">
    <property type="entry name" value="Flavin-dep_Halogenase_NPB"/>
</dbReference>
<dbReference type="GO" id="GO:0016491">
    <property type="term" value="F:oxidoreductase activity"/>
    <property type="evidence" value="ECO:0007669"/>
    <property type="project" value="UniProtKB-KW"/>
</dbReference>
<keyword evidence="1 4" id="KW-0560">Oxidoreductase</keyword>
<dbReference type="Proteomes" id="UP001597063">
    <property type="component" value="Unassembled WGS sequence"/>
</dbReference>
<proteinExistence type="inferred from homology"/>
<dbReference type="PANTHER" id="PTHR43747">
    <property type="entry name" value="FAD-BINDING PROTEIN"/>
    <property type="match status" value="1"/>
</dbReference>
<evidence type="ECO:0000256" key="1">
    <source>
        <dbReference type="ARBA" id="ARBA00023002"/>
    </source>
</evidence>
<dbReference type="EC" id="1.-.-.-" evidence="4"/>
<evidence type="ECO:0000256" key="3">
    <source>
        <dbReference type="ARBA" id="ARBA00038396"/>
    </source>
</evidence>
<evidence type="ECO:0000313" key="4">
    <source>
        <dbReference type="EMBL" id="MFD0689979.1"/>
    </source>
</evidence>
<evidence type="ECO:0000313" key="5">
    <source>
        <dbReference type="Proteomes" id="UP001597063"/>
    </source>
</evidence>
<keyword evidence="2" id="KW-0503">Monooxygenase</keyword>